<name>A0A559MGU7_9HELO</name>
<keyword evidence="4" id="KW-0511">Multifunctional enzyme</keyword>
<evidence type="ECO:0000256" key="2">
    <source>
        <dbReference type="ARBA" id="ARBA00022553"/>
    </source>
</evidence>
<dbReference type="InterPro" id="IPR049900">
    <property type="entry name" value="PKS_mFAS_DH"/>
</dbReference>
<dbReference type="Gene3D" id="3.40.50.720">
    <property type="entry name" value="NAD(P)-binding Rossmann-like Domain"/>
    <property type="match status" value="2"/>
</dbReference>
<dbReference type="InterPro" id="IPR014043">
    <property type="entry name" value="Acyl_transferase_dom"/>
</dbReference>
<dbReference type="InterPro" id="IPR020841">
    <property type="entry name" value="PKS_Beta-ketoAc_synthase_dom"/>
</dbReference>
<evidence type="ECO:0000313" key="9">
    <source>
        <dbReference type="Proteomes" id="UP000315522"/>
    </source>
</evidence>
<dbReference type="PANTHER" id="PTHR43775">
    <property type="entry name" value="FATTY ACID SYNTHASE"/>
    <property type="match status" value="1"/>
</dbReference>
<dbReference type="Pfam" id="PF08659">
    <property type="entry name" value="KR"/>
    <property type="match status" value="1"/>
</dbReference>
<dbReference type="InterPro" id="IPR056501">
    <property type="entry name" value="NAD-bd_HRPKS_sdrA"/>
</dbReference>
<dbReference type="PROSITE" id="PS52004">
    <property type="entry name" value="KS3_2"/>
    <property type="match status" value="1"/>
</dbReference>
<dbReference type="SMART" id="SM00826">
    <property type="entry name" value="PKS_DH"/>
    <property type="match status" value="1"/>
</dbReference>
<dbReference type="InterPro" id="IPR050091">
    <property type="entry name" value="PKS_NRPS_Biosynth_Enz"/>
</dbReference>
<dbReference type="Pfam" id="PF00698">
    <property type="entry name" value="Acyl_transf_1"/>
    <property type="match status" value="1"/>
</dbReference>
<dbReference type="InterPro" id="IPR020807">
    <property type="entry name" value="PKS_DH"/>
</dbReference>
<dbReference type="EMBL" id="QGML01000372">
    <property type="protein sequence ID" value="TVY92178.1"/>
    <property type="molecule type" value="Genomic_DNA"/>
</dbReference>
<dbReference type="SUPFAM" id="SSF55048">
    <property type="entry name" value="Probable ACP-binding domain of malonyl-CoA ACP transacylase"/>
    <property type="match status" value="1"/>
</dbReference>
<keyword evidence="3" id="KW-0808">Transferase</keyword>
<sequence length="1975" mass="214974">MWMDPQQRKMLEVSYICLESAGLTLDSVAGSNTAVFVGSFTSDYQQMSIKDPDFRHNYAATGVDPGIISNRIGNALNLAGPSFTINTACSSSIYAIHNACHALRARDCEAAIAGGVNLILTVDQHMNTAKLGILSPTSTCHTFDASADGYGRAEGAGALYLKRLSDAIRDGDPVRGVIRSSAVNTNGKVAGMGITHPSVAGQERVVRAAYKKANLYPSRTAYLECHGTGTPVGDPIEVRAVSKAMNDTRSTAKPLLVGAIKANIGHSEAASVLESDWNVKVNVDTRAWPSDGLARRAGVSSFGYGGTNGHVIVEEVNSLYRWYQHGKPKTTAQYDHSTSWPLLVTLSAHDKTTLSRNIEAHGKVANNYYLADLAYTLNNKRTKFAHRGFSVMRETQEPIGFELDSFKFGVAAKGEPNLAFVFTGQGAQWAGMGVEAMQIFPSFLKTIQELDRVLARLPTPPTWTLESAILATAETSKINDAEIAQPVTTAIQIAIVELLTLWQVRPSVTVGHSSGEIGAAYAAGLLSAPEAIIAAYYRGYAVKNNAPSGTMLAAGLGAQEIAEYIADLGSEAVIACENSPSSVTLSGSESGIQEVKKRLDADRIFCRELKTGKAYHSLQMDAVAPVYNELLTKAILELDDCSLEWRQPRAKWISSVTGKEFEGDEVLPEYWSQNLRSRVLFNSAITALGNNPEFDDIRCMVEIGPHSALAGPLKQIWKANNFTRFTYIPTLLRRSDSSYALLETAGNLWVQNYSIDLEAVNAVEPFPQLRTPQKGFSPLILVDLPPYQWNYSKVFRTEPRFSSEQRNIRYGRHDILGSQVVGLSDSSLVWRNMLRHKDVPWLKDHKLGNVAVFPAAGHLSLAIEAVRQVCETEGIEMKGASFRDVAIKTALVIPETEDGIEVHFRLLRMKNKEQNSNAWFSFAVESITDGRWTVHCEGIAMALLESSKHDFIASSPVNTSKLTQHVPSKRWYNAFNRVGFEYGPSFQRLGPIQTDSKYHEAAAAVEIETESRLMQGESRYILHPSTIDACLQLIIISNNAGLHKEMPHGVVPVNIEELSLWFPGEEAGTVGSAVAWTDEQSGRYFNTHTKLLTKAGKLILDVTSLRCVAYEAAAVWKPDIATLKSPDSSIMAEPVLDKVSEIIELINYKKPLERAIFIGCSTEFLQSIHTRIPSETWVTICDRSSETLDALKVLFESKPRISTRILNGSSFNLEETPLELQDVAFIGDNFAEWESTELLQSIRAVLVGSGKLLSLTKLDGKELMDRNLLAAGLSAVELQFNSTKDSVSCYSTNPHLNGFVTPAETIALVTQSRESPQSLQLAESLSDQDRTVEVVDFTTGFSYHKDQKIVIHDAGGSILSSPSPDSFESLKTILLSGASILWLTSGVNEGKNISGAMAQGFLRAIRSEQASVKIILLDVDTDSNPKDISSAVMSKLKTAATKDSGADTEFWLHNGVLEISHIIPNTSLNEQFGGHSKPAEIAPLLPGKALRPILIDGELVFSQDFLLEQKDLESDEAEVQVNAAEFNLPLESHPRIIAGRIVRVGSKVDPQMVGQEIVTYAASSYSTIVRTPISLTAPTTGFTAEDLVASLSSISNVWNSLVTTAKAQAGDYVLLLSASVKTICLIAAFAQNMGIKLAVVVDSEEQRDALTTQKIEVESLMLGSERDAIHGLLSSRSSCKPNVVISYDFSELNQDVWRIIPAMGRFVLCDATIDVAPDVLPFARGATFTSTGIETLFKQDRATLGQVLNSSVNILAQFKDVLLNKASNFPISSLKDSVEIAKLKSIDNAVITYDYESDAVKTQPTTAGLRLDAKATYLLVGCLGGLGRSLTTWMMERGAISFAFISRSGADKPEAAQVIESIQKAGHDAQVYRADASDTAEVTKVIKAVSASRPIRGVVHAAMVLQDSMFERMTYSKYMAAVVPKVRGAQSLHTALADAQLDFFVMTSSISATLGNPGQTNYCAANSFLDALAWH</sequence>
<dbReference type="InterPro" id="IPR014031">
    <property type="entry name" value="Ketoacyl_synth_C"/>
</dbReference>
<evidence type="ECO:0000256" key="4">
    <source>
        <dbReference type="ARBA" id="ARBA00023268"/>
    </source>
</evidence>
<dbReference type="InterPro" id="IPR049552">
    <property type="entry name" value="PKS_DH_N"/>
</dbReference>
<dbReference type="SMART" id="SM00827">
    <property type="entry name" value="PKS_AT"/>
    <property type="match status" value="1"/>
</dbReference>
<dbReference type="Pfam" id="PF21089">
    <property type="entry name" value="PKS_DH_N"/>
    <property type="match status" value="1"/>
</dbReference>
<feature type="active site" description="Proton donor; for dehydratase activity" evidence="5">
    <location>
        <position position="1028"/>
    </location>
</feature>
<dbReference type="Pfam" id="PF14765">
    <property type="entry name" value="PS-DH"/>
    <property type="match status" value="1"/>
</dbReference>
<organism evidence="8 9">
    <name type="scientific">Lachnellula willkommii</name>
    <dbReference type="NCBI Taxonomy" id="215461"/>
    <lineage>
        <taxon>Eukaryota</taxon>
        <taxon>Fungi</taxon>
        <taxon>Dikarya</taxon>
        <taxon>Ascomycota</taxon>
        <taxon>Pezizomycotina</taxon>
        <taxon>Leotiomycetes</taxon>
        <taxon>Helotiales</taxon>
        <taxon>Lachnaceae</taxon>
        <taxon>Lachnellula</taxon>
    </lineage>
</organism>
<keyword evidence="9" id="KW-1185">Reference proteome</keyword>
<dbReference type="SUPFAM" id="SSF53901">
    <property type="entry name" value="Thiolase-like"/>
    <property type="match status" value="1"/>
</dbReference>
<dbReference type="GO" id="GO:0004312">
    <property type="term" value="F:fatty acid synthase activity"/>
    <property type="evidence" value="ECO:0007669"/>
    <property type="project" value="TreeGrafter"/>
</dbReference>
<dbReference type="InterPro" id="IPR016036">
    <property type="entry name" value="Malonyl_transacylase_ACP-bd"/>
</dbReference>
<dbReference type="InterPro" id="IPR049551">
    <property type="entry name" value="PKS_DH_C"/>
</dbReference>
<dbReference type="InterPro" id="IPR016035">
    <property type="entry name" value="Acyl_Trfase/lysoPLipase"/>
</dbReference>
<evidence type="ECO:0000313" key="8">
    <source>
        <dbReference type="EMBL" id="TVY92178.1"/>
    </source>
</evidence>
<dbReference type="SUPFAM" id="SSF51735">
    <property type="entry name" value="NAD(P)-binding Rossmann-fold domains"/>
    <property type="match status" value="1"/>
</dbReference>
<dbReference type="InterPro" id="IPR057326">
    <property type="entry name" value="KR_dom"/>
</dbReference>
<dbReference type="InterPro" id="IPR020843">
    <property type="entry name" value="ER"/>
</dbReference>
<dbReference type="Gene3D" id="3.40.47.10">
    <property type="match status" value="1"/>
</dbReference>
<feature type="region of interest" description="C-terminal hotdog fold" evidence="5">
    <location>
        <begin position="963"/>
        <end position="1116"/>
    </location>
</feature>
<dbReference type="Gene3D" id="3.10.129.110">
    <property type="entry name" value="Polyketide synthase dehydratase"/>
    <property type="match status" value="1"/>
</dbReference>
<feature type="non-terminal residue" evidence="8">
    <location>
        <position position="1975"/>
    </location>
</feature>
<feature type="region of interest" description="N-terminal hotdog fold" evidence="5">
    <location>
        <begin position="813"/>
        <end position="947"/>
    </location>
</feature>
<protein>
    <submittedName>
        <fullName evidence="8">Reducing polyketide synthase</fullName>
    </submittedName>
</protein>
<dbReference type="GO" id="GO:0044550">
    <property type="term" value="P:secondary metabolite biosynthetic process"/>
    <property type="evidence" value="ECO:0007669"/>
    <property type="project" value="TreeGrafter"/>
</dbReference>
<dbReference type="SMART" id="SM00822">
    <property type="entry name" value="PKS_KR"/>
    <property type="match status" value="1"/>
</dbReference>
<dbReference type="GO" id="GO:0004315">
    <property type="term" value="F:3-oxoacyl-[acyl-carrier-protein] synthase activity"/>
    <property type="evidence" value="ECO:0007669"/>
    <property type="project" value="InterPro"/>
</dbReference>
<feature type="active site" description="Proton acceptor; for dehydratase activity" evidence="5">
    <location>
        <position position="845"/>
    </location>
</feature>
<feature type="domain" description="PKS/mFAS DH" evidence="7">
    <location>
        <begin position="813"/>
        <end position="1116"/>
    </location>
</feature>
<dbReference type="InterPro" id="IPR013968">
    <property type="entry name" value="PKS_KR"/>
</dbReference>
<dbReference type="SMART" id="SM00825">
    <property type="entry name" value="PKS_KS"/>
    <property type="match status" value="1"/>
</dbReference>
<keyword evidence="1" id="KW-0596">Phosphopantetheine</keyword>
<dbReference type="InterPro" id="IPR042104">
    <property type="entry name" value="PKS_dehydratase_sf"/>
</dbReference>
<dbReference type="PROSITE" id="PS52019">
    <property type="entry name" value="PKS_MFAS_DH"/>
    <property type="match status" value="1"/>
</dbReference>
<evidence type="ECO:0000256" key="3">
    <source>
        <dbReference type="ARBA" id="ARBA00022679"/>
    </source>
</evidence>
<dbReference type="InterPro" id="IPR014030">
    <property type="entry name" value="Ketoacyl_synth_N"/>
</dbReference>
<dbReference type="PROSITE" id="PS00606">
    <property type="entry name" value="KS3_1"/>
    <property type="match status" value="1"/>
</dbReference>
<dbReference type="CDD" id="cd05274">
    <property type="entry name" value="KR_FAS_SDR_x"/>
    <property type="match status" value="1"/>
</dbReference>
<evidence type="ECO:0000259" key="6">
    <source>
        <dbReference type="PROSITE" id="PS52004"/>
    </source>
</evidence>
<dbReference type="GO" id="GO:0016491">
    <property type="term" value="F:oxidoreductase activity"/>
    <property type="evidence" value="ECO:0007669"/>
    <property type="project" value="InterPro"/>
</dbReference>
<proteinExistence type="predicted"/>
<dbReference type="Gene3D" id="3.40.366.10">
    <property type="entry name" value="Malonyl-Coenzyme A Acyl Carrier Protein, domain 2"/>
    <property type="match status" value="1"/>
</dbReference>
<dbReference type="Proteomes" id="UP000315522">
    <property type="component" value="Unassembled WGS sequence"/>
</dbReference>
<accession>A0A559MGU7</accession>
<dbReference type="Pfam" id="PF16197">
    <property type="entry name" value="KAsynt_C_assoc"/>
    <property type="match status" value="1"/>
</dbReference>
<dbReference type="Gene3D" id="3.90.180.10">
    <property type="entry name" value="Medium-chain alcohol dehydrogenases, catalytic domain"/>
    <property type="match status" value="1"/>
</dbReference>
<dbReference type="InterPro" id="IPR032821">
    <property type="entry name" value="PKS_assoc"/>
</dbReference>
<feature type="domain" description="Ketosynthase family 3 (KS3)" evidence="6">
    <location>
        <begin position="1"/>
        <end position="315"/>
    </location>
</feature>
<dbReference type="InterPro" id="IPR036291">
    <property type="entry name" value="NAD(P)-bd_dom_sf"/>
</dbReference>
<dbReference type="InterPro" id="IPR001227">
    <property type="entry name" value="Ac_transferase_dom_sf"/>
</dbReference>
<evidence type="ECO:0000259" key="7">
    <source>
        <dbReference type="PROSITE" id="PS52019"/>
    </source>
</evidence>
<gene>
    <name evidence="8" type="primary">DEP5</name>
    <name evidence="8" type="ORF">LAWI1_G003403</name>
</gene>
<keyword evidence="2" id="KW-0597">Phosphoprotein</keyword>
<dbReference type="GO" id="GO:0006633">
    <property type="term" value="P:fatty acid biosynthetic process"/>
    <property type="evidence" value="ECO:0007669"/>
    <property type="project" value="InterPro"/>
</dbReference>
<dbReference type="SMART" id="SM00829">
    <property type="entry name" value="PKS_ER"/>
    <property type="match status" value="1"/>
</dbReference>
<dbReference type="InterPro" id="IPR018201">
    <property type="entry name" value="Ketoacyl_synth_AS"/>
</dbReference>
<dbReference type="Pfam" id="PF00109">
    <property type="entry name" value="ketoacyl-synt"/>
    <property type="match status" value="1"/>
</dbReference>
<dbReference type="Pfam" id="PF23114">
    <property type="entry name" value="NAD-bd_HRPKS_sdrA"/>
    <property type="match status" value="1"/>
</dbReference>
<evidence type="ECO:0000256" key="5">
    <source>
        <dbReference type="PROSITE-ProRule" id="PRU01363"/>
    </source>
</evidence>
<reference evidence="8 9" key="1">
    <citation type="submission" date="2018-05" db="EMBL/GenBank/DDBJ databases">
        <title>Genome sequencing and assembly of the regulated plant pathogen Lachnellula willkommii and related sister species for the development of diagnostic species identification markers.</title>
        <authorList>
            <person name="Giroux E."/>
            <person name="Bilodeau G."/>
        </authorList>
    </citation>
    <scope>NUCLEOTIDE SEQUENCE [LARGE SCALE GENOMIC DNA]</scope>
    <source>
        <strain evidence="8 9">CBS 172.35</strain>
    </source>
</reference>
<dbReference type="PANTHER" id="PTHR43775:SF37">
    <property type="entry name" value="SI:DKEY-61P9.11"/>
    <property type="match status" value="1"/>
</dbReference>
<dbReference type="CDD" id="cd00833">
    <property type="entry name" value="PKS"/>
    <property type="match status" value="1"/>
</dbReference>
<dbReference type="SUPFAM" id="SSF52151">
    <property type="entry name" value="FabD/lysophospholipase-like"/>
    <property type="match status" value="1"/>
</dbReference>
<dbReference type="Pfam" id="PF02801">
    <property type="entry name" value="Ketoacyl-synt_C"/>
    <property type="match status" value="1"/>
</dbReference>
<dbReference type="InterPro" id="IPR016039">
    <property type="entry name" value="Thiolase-like"/>
</dbReference>
<comment type="caution">
    <text evidence="8">The sequence shown here is derived from an EMBL/GenBank/DDBJ whole genome shotgun (WGS) entry which is preliminary data.</text>
</comment>
<evidence type="ECO:0000256" key="1">
    <source>
        <dbReference type="ARBA" id="ARBA00022450"/>
    </source>
</evidence>